<reference evidence="1" key="1">
    <citation type="journal article" date="2021" name="Proc. Natl. Acad. Sci. U.S.A.">
        <title>A Catalog of Tens of Thousands of Viruses from Human Metagenomes Reveals Hidden Associations with Chronic Diseases.</title>
        <authorList>
            <person name="Tisza M.J."/>
            <person name="Buck C.B."/>
        </authorList>
    </citation>
    <scope>NUCLEOTIDE SEQUENCE</scope>
    <source>
        <strain evidence="1">CtcMb1</strain>
    </source>
</reference>
<evidence type="ECO:0000313" key="1">
    <source>
        <dbReference type="EMBL" id="DAE26249.1"/>
    </source>
</evidence>
<sequence>MQLTCDACGKTFMRAPSKYKAKYNFCSEACAWTAHREAVMGRAERVRILITCSIPVYPEMRPVCGRVYPAEKYKYRTNRTGYVVEVGGKRVCVRVDECREI</sequence>
<dbReference type="EMBL" id="BK015811">
    <property type="protein sequence ID" value="DAE26249.1"/>
    <property type="molecule type" value="Genomic_DNA"/>
</dbReference>
<proteinExistence type="predicted"/>
<accession>A0A8S5R597</accession>
<name>A0A8S5R597_9CAUD</name>
<protein>
    <submittedName>
        <fullName evidence="1">Zinc-ribbon domain protein</fullName>
    </submittedName>
</protein>
<organism evidence="1">
    <name type="scientific">Siphoviridae sp. ctcMb1</name>
    <dbReference type="NCBI Taxonomy" id="2827276"/>
    <lineage>
        <taxon>Viruses</taxon>
        <taxon>Duplodnaviria</taxon>
        <taxon>Heunggongvirae</taxon>
        <taxon>Uroviricota</taxon>
        <taxon>Caudoviricetes</taxon>
    </lineage>
</organism>